<protein>
    <submittedName>
        <fullName evidence="2">Chemotaxis protein CheW</fullName>
    </submittedName>
</protein>
<feature type="domain" description="CheW-like" evidence="1">
    <location>
        <begin position="4"/>
        <end position="148"/>
    </location>
</feature>
<organism evidence="2 3">
    <name type="scientific">Rhodovastum atsumiense</name>
    <dbReference type="NCBI Taxonomy" id="504468"/>
    <lineage>
        <taxon>Bacteria</taxon>
        <taxon>Pseudomonadati</taxon>
        <taxon>Pseudomonadota</taxon>
        <taxon>Alphaproteobacteria</taxon>
        <taxon>Acetobacterales</taxon>
        <taxon>Acetobacteraceae</taxon>
        <taxon>Rhodovastum</taxon>
    </lineage>
</organism>
<dbReference type="InterPro" id="IPR036061">
    <property type="entry name" value="CheW-like_dom_sf"/>
</dbReference>
<gene>
    <name evidence="2" type="ORF">F1189_03180</name>
</gene>
<comment type="caution">
    <text evidence="2">The sequence shown here is derived from an EMBL/GenBank/DDBJ whole genome shotgun (WGS) entry which is preliminary data.</text>
</comment>
<evidence type="ECO:0000259" key="1">
    <source>
        <dbReference type="PROSITE" id="PS50851"/>
    </source>
</evidence>
<dbReference type="Gene3D" id="2.30.30.40">
    <property type="entry name" value="SH3 Domains"/>
    <property type="match status" value="1"/>
</dbReference>
<evidence type="ECO:0000313" key="2">
    <source>
        <dbReference type="EMBL" id="KAA5613793.1"/>
    </source>
</evidence>
<dbReference type="EMBL" id="VWPK01000004">
    <property type="protein sequence ID" value="KAA5613793.1"/>
    <property type="molecule type" value="Genomic_DNA"/>
</dbReference>
<dbReference type="GO" id="GO:0005829">
    <property type="term" value="C:cytosol"/>
    <property type="evidence" value="ECO:0007669"/>
    <property type="project" value="TreeGrafter"/>
</dbReference>
<evidence type="ECO:0000313" key="3">
    <source>
        <dbReference type="Proteomes" id="UP000325255"/>
    </source>
</evidence>
<proteinExistence type="predicted"/>
<dbReference type="PANTHER" id="PTHR22617:SF23">
    <property type="entry name" value="CHEMOTAXIS PROTEIN CHEW"/>
    <property type="match status" value="1"/>
</dbReference>
<dbReference type="OrthoDB" id="3291462at2"/>
<accession>A0A5M6IZQ6</accession>
<dbReference type="SUPFAM" id="SSF50341">
    <property type="entry name" value="CheW-like"/>
    <property type="match status" value="1"/>
</dbReference>
<dbReference type="Proteomes" id="UP000325255">
    <property type="component" value="Unassembled WGS sequence"/>
</dbReference>
<dbReference type="RefSeq" id="WP_150039176.1">
    <property type="nucleotide sequence ID" value="NZ_OW485601.1"/>
</dbReference>
<dbReference type="Gene3D" id="2.40.50.180">
    <property type="entry name" value="CheA-289, Domain 4"/>
    <property type="match status" value="1"/>
</dbReference>
<dbReference type="InterPro" id="IPR039315">
    <property type="entry name" value="CheW"/>
</dbReference>
<keyword evidence="3" id="KW-1185">Reference proteome</keyword>
<dbReference type="PROSITE" id="PS50851">
    <property type="entry name" value="CHEW"/>
    <property type="match status" value="1"/>
</dbReference>
<dbReference type="SMART" id="SM00260">
    <property type="entry name" value="CheW"/>
    <property type="match status" value="1"/>
</dbReference>
<dbReference type="GO" id="GO:0006935">
    <property type="term" value="P:chemotaxis"/>
    <property type="evidence" value="ECO:0007669"/>
    <property type="project" value="InterPro"/>
</dbReference>
<dbReference type="AlphaFoldDB" id="A0A5M6IZQ6"/>
<dbReference type="GO" id="GO:0007165">
    <property type="term" value="P:signal transduction"/>
    <property type="evidence" value="ECO:0007669"/>
    <property type="project" value="InterPro"/>
</dbReference>
<dbReference type="Pfam" id="PF01584">
    <property type="entry name" value="CheW"/>
    <property type="match status" value="1"/>
</dbReference>
<reference evidence="2 3" key="1">
    <citation type="submission" date="2019-09" db="EMBL/GenBank/DDBJ databases">
        <title>Genome sequence of Rhodovastum atsumiense, a diverse member of the Acetobacteraceae family of non-sulfur purple photosynthetic bacteria.</title>
        <authorList>
            <person name="Meyer T."/>
            <person name="Kyndt J."/>
        </authorList>
    </citation>
    <scope>NUCLEOTIDE SEQUENCE [LARGE SCALE GENOMIC DNA]</scope>
    <source>
        <strain evidence="2 3">DSM 21279</strain>
    </source>
</reference>
<dbReference type="PANTHER" id="PTHR22617">
    <property type="entry name" value="CHEMOTAXIS SENSOR HISTIDINE KINASE-RELATED"/>
    <property type="match status" value="1"/>
</dbReference>
<sequence>MSSNVQYVTLGIERDTFGIPVACVEEILDMREVSRLPHTPASLLGLIDVRGRSIPVIDLRCRLGLPPAAATASTRILVLRLSCGTAILQIGLVADRVFEVTDLDRGEVEAVPDVGPHWRSACVAGVGRRRGGFVIILDVTKLIEAADLTFTTAAIPTDLRNSLQENLSEK</sequence>
<dbReference type="InterPro" id="IPR002545">
    <property type="entry name" value="CheW-lke_dom"/>
</dbReference>
<name>A0A5M6IZQ6_9PROT</name>